<dbReference type="Pfam" id="PF04479">
    <property type="entry name" value="RTA1"/>
    <property type="match status" value="1"/>
</dbReference>
<evidence type="ECO:0000256" key="3">
    <source>
        <dbReference type="ARBA" id="ARBA00022989"/>
    </source>
</evidence>
<dbReference type="GO" id="GO:0016020">
    <property type="term" value="C:membrane"/>
    <property type="evidence" value="ECO:0007669"/>
    <property type="project" value="UniProtKB-SubCell"/>
</dbReference>
<organism evidence="6 7">
    <name type="scientific">Thelonectria olida</name>
    <dbReference type="NCBI Taxonomy" id="1576542"/>
    <lineage>
        <taxon>Eukaryota</taxon>
        <taxon>Fungi</taxon>
        <taxon>Dikarya</taxon>
        <taxon>Ascomycota</taxon>
        <taxon>Pezizomycotina</taxon>
        <taxon>Sordariomycetes</taxon>
        <taxon>Hypocreomycetidae</taxon>
        <taxon>Hypocreales</taxon>
        <taxon>Nectriaceae</taxon>
        <taxon>Thelonectria</taxon>
    </lineage>
</organism>
<name>A0A9P8VUF4_9HYPO</name>
<keyword evidence="4 5" id="KW-0472">Membrane</keyword>
<dbReference type="InterPro" id="IPR007568">
    <property type="entry name" value="RTA1"/>
</dbReference>
<keyword evidence="3 5" id="KW-1133">Transmembrane helix</keyword>
<feature type="transmembrane region" description="Helical" evidence="5">
    <location>
        <begin position="184"/>
        <end position="206"/>
    </location>
</feature>
<feature type="transmembrane region" description="Helical" evidence="5">
    <location>
        <begin position="137"/>
        <end position="159"/>
    </location>
</feature>
<keyword evidence="7" id="KW-1185">Reference proteome</keyword>
<dbReference type="PANTHER" id="PTHR31465:SF1">
    <property type="entry name" value="PROTEIN RTA1-RELATED"/>
    <property type="match status" value="1"/>
</dbReference>
<dbReference type="EMBL" id="JAGPYM010000028">
    <property type="protein sequence ID" value="KAH6879865.1"/>
    <property type="molecule type" value="Genomic_DNA"/>
</dbReference>
<evidence type="ECO:0000313" key="6">
    <source>
        <dbReference type="EMBL" id="KAH6879865.1"/>
    </source>
</evidence>
<keyword evidence="2 5" id="KW-0812">Transmembrane</keyword>
<feature type="transmembrane region" description="Helical" evidence="5">
    <location>
        <begin position="53"/>
        <end position="75"/>
    </location>
</feature>
<reference evidence="6 7" key="1">
    <citation type="journal article" date="2021" name="Nat. Commun.">
        <title>Genetic determinants of endophytism in the Arabidopsis root mycobiome.</title>
        <authorList>
            <person name="Mesny F."/>
            <person name="Miyauchi S."/>
            <person name="Thiergart T."/>
            <person name="Pickel B."/>
            <person name="Atanasova L."/>
            <person name="Karlsson M."/>
            <person name="Huettel B."/>
            <person name="Barry K.W."/>
            <person name="Haridas S."/>
            <person name="Chen C."/>
            <person name="Bauer D."/>
            <person name="Andreopoulos W."/>
            <person name="Pangilinan J."/>
            <person name="LaButti K."/>
            <person name="Riley R."/>
            <person name="Lipzen A."/>
            <person name="Clum A."/>
            <person name="Drula E."/>
            <person name="Henrissat B."/>
            <person name="Kohler A."/>
            <person name="Grigoriev I.V."/>
            <person name="Martin F.M."/>
            <person name="Hacquard S."/>
        </authorList>
    </citation>
    <scope>NUCLEOTIDE SEQUENCE [LARGE SCALE GENOMIC DNA]</scope>
    <source>
        <strain evidence="6 7">MPI-CAGE-CH-0241</strain>
    </source>
</reference>
<evidence type="ECO:0000256" key="4">
    <source>
        <dbReference type="ARBA" id="ARBA00023136"/>
    </source>
</evidence>
<protein>
    <submittedName>
        <fullName evidence="6">Uncharacterized protein</fullName>
    </submittedName>
</protein>
<evidence type="ECO:0000256" key="1">
    <source>
        <dbReference type="ARBA" id="ARBA00004141"/>
    </source>
</evidence>
<comment type="caution">
    <text evidence="6">The sequence shown here is derived from an EMBL/GenBank/DDBJ whole genome shotgun (WGS) entry which is preliminary data.</text>
</comment>
<evidence type="ECO:0000256" key="2">
    <source>
        <dbReference type="ARBA" id="ARBA00022692"/>
    </source>
</evidence>
<dbReference type="PANTHER" id="PTHR31465">
    <property type="entry name" value="PROTEIN RTA1-RELATED"/>
    <property type="match status" value="1"/>
</dbReference>
<evidence type="ECO:0000256" key="5">
    <source>
        <dbReference type="SAM" id="Phobius"/>
    </source>
</evidence>
<feature type="transmembrane region" description="Helical" evidence="5">
    <location>
        <begin position="81"/>
        <end position="108"/>
    </location>
</feature>
<gene>
    <name evidence="6" type="ORF">B0T10DRAFT_532145</name>
</gene>
<feature type="transmembrane region" description="Helical" evidence="5">
    <location>
        <begin position="20"/>
        <end position="41"/>
    </location>
</feature>
<dbReference type="Proteomes" id="UP000777438">
    <property type="component" value="Unassembled WGS sequence"/>
</dbReference>
<dbReference type="AlphaFoldDB" id="A0A9P8VUF4"/>
<accession>A0A9P8VUF4</accession>
<comment type="subcellular location">
    <subcellularLocation>
        <location evidence="1">Membrane</location>
        <topology evidence="1">Multi-pass membrane protein</topology>
    </subcellularLocation>
</comment>
<evidence type="ECO:0000313" key="7">
    <source>
        <dbReference type="Proteomes" id="UP000777438"/>
    </source>
</evidence>
<dbReference type="OrthoDB" id="3358017at2759"/>
<proteinExistence type="predicted"/>
<sequence>MNNTHDARASGPGADRNFQLYRYTPSHPAAIVSVIIFAILTSLHRWGLLRVRAYYFIAFAIGGIFQTIGYCGRIWSHYDIYSIGGFVIQAILILVAPALHAASIYMILDRLVRTVRAGGGGVQSAGTLDLYKVGEKIIIAGLFVQICIFGFFVFTSFLFHYRIHQNPTSESTQRNDGYLISHEIFLYNFDTLLMAVVMVILLVWYVEHLQGLKQSSGLEGQEMSACSSYGIVEPLGNLDLGDKDR</sequence>